<evidence type="ECO:0000256" key="1">
    <source>
        <dbReference type="SAM" id="Phobius"/>
    </source>
</evidence>
<dbReference type="AlphaFoldDB" id="A0A285TMK4"/>
<protein>
    <recommendedName>
        <fullName evidence="4">DUF4181 domain-containing protein</fullName>
    </recommendedName>
</protein>
<name>A0A285TMK4_9BACL</name>
<sequence length="309" mass="36387">MRTLNTKKTIWDDLKDLPRNEKIEKETWQKIETKLSKPKYFINVLTGFVTIALVFLIFALLTSTSKEEMAIQQASEHVLESVYFLHDSEFDQFDVQPSSWYTFIRINDDEQILKEFQNQLTANKKVVAPQPSTIYLHGDYVDLILKYPNDSLKKYKVLLSEPGYIYDVDTKEWYFNDHPNFENTVYKLTREQFTSWLPMFVLFNAIFTTLAEKFLKRKYKVKKITYGGENTVAKYTIYGSTILLGFILFLFIFKQFVVHIFWILIIFAILLTINIMIESKYGQNKAAIYMLISSSIGLLLFVLFFTLNL</sequence>
<keyword evidence="1" id="KW-0812">Transmembrane</keyword>
<keyword evidence="1" id="KW-1133">Transmembrane helix</keyword>
<feature type="transmembrane region" description="Helical" evidence="1">
    <location>
        <begin position="196"/>
        <end position="215"/>
    </location>
</feature>
<dbReference type="EMBL" id="OBMQ01000016">
    <property type="protein sequence ID" value="SOC23857.1"/>
    <property type="molecule type" value="Genomic_DNA"/>
</dbReference>
<reference evidence="3" key="1">
    <citation type="submission" date="2017-08" db="EMBL/GenBank/DDBJ databases">
        <authorList>
            <person name="Varghese N."/>
            <person name="Submissions S."/>
        </authorList>
    </citation>
    <scope>NUCLEOTIDE SEQUENCE [LARGE SCALE GENOMIC DNA]</scope>
    <source>
        <strain evidence="3">JC22</strain>
    </source>
</reference>
<feature type="transmembrane region" description="Helical" evidence="1">
    <location>
        <begin position="259"/>
        <end position="277"/>
    </location>
</feature>
<keyword evidence="3" id="KW-1185">Reference proteome</keyword>
<proteinExistence type="predicted"/>
<accession>A0A285TMK4</accession>
<gene>
    <name evidence="2" type="ORF">SAMN05880501_11624</name>
</gene>
<feature type="transmembrane region" description="Helical" evidence="1">
    <location>
        <begin position="40"/>
        <end position="61"/>
    </location>
</feature>
<feature type="transmembrane region" description="Helical" evidence="1">
    <location>
        <begin position="235"/>
        <end position="253"/>
    </location>
</feature>
<organism evidence="2 3">
    <name type="scientific">Ureibacillus xyleni</name>
    <dbReference type="NCBI Taxonomy" id="614648"/>
    <lineage>
        <taxon>Bacteria</taxon>
        <taxon>Bacillati</taxon>
        <taxon>Bacillota</taxon>
        <taxon>Bacilli</taxon>
        <taxon>Bacillales</taxon>
        <taxon>Caryophanaceae</taxon>
        <taxon>Ureibacillus</taxon>
    </lineage>
</organism>
<keyword evidence="1" id="KW-0472">Membrane</keyword>
<dbReference type="Proteomes" id="UP000219636">
    <property type="component" value="Unassembled WGS sequence"/>
</dbReference>
<evidence type="ECO:0000313" key="3">
    <source>
        <dbReference type="Proteomes" id="UP000219636"/>
    </source>
</evidence>
<evidence type="ECO:0000313" key="2">
    <source>
        <dbReference type="EMBL" id="SOC23857.1"/>
    </source>
</evidence>
<feature type="transmembrane region" description="Helical" evidence="1">
    <location>
        <begin position="286"/>
        <end position="307"/>
    </location>
</feature>
<evidence type="ECO:0008006" key="4">
    <source>
        <dbReference type="Google" id="ProtNLM"/>
    </source>
</evidence>